<proteinExistence type="evidence at transcript level"/>
<sequence>MATAGATVPEVSPRELLREHGALLTLRPAAVAGAAAEGALAAAALALPLLGLVALALLLAPAPAPEVEWPAERLREKGHMLMLMSSALPLTLLTRRSAFLARSLDSPVALKMSFHLKVTAGRSGVGTAQASASGWTCSAASPSCSGGSEGSLTSASWSWSASSTAAWSWPWCWSASGPAGGAWRVWSGRTMPSEKSWSAVSRAGEGKEPGFLPTIQNSNSGDAVGDGEERPDSGGGDASPTTTTSIARRAMQHGLGWDGTWSTSKQAR</sequence>
<accession>F2EBZ9</accession>
<dbReference type="EMBL" id="AK373674">
    <property type="protein sequence ID" value="BAK04871.1"/>
    <property type="molecule type" value="mRNA"/>
</dbReference>
<feature type="region of interest" description="Disordered" evidence="1">
    <location>
        <begin position="197"/>
        <end position="268"/>
    </location>
</feature>
<dbReference type="AlphaFoldDB" id="F2EBZ9"/>
<evidence type="ECO:0000313" key="2">
    <source>
        <dbReference type="EMBL" id="BAK04871.1"/>
    </source>
</evidence>
<name>F2EBZ9_HORVV</name>
<organism evidence="2">
    <name type="scientific">Hordeum vulgare subsp. vulgare</name>
    <name type="common">Domesticated barley</name>
    <dbReference type="NCBI Taxonomy" id="112509"/>
    <lineage>
        <taxon>Eukaryota</taxon>
        <taxon>Viridiplantae</taxon>
        <taxon>Streptophyta</taxon>
        <taxon>Embryophyta</taxon>
        <taxon>Tracheophyta</taxon>
        <taxon>Spermatophyta</taxon>
        <taxon>Magnoliopsida</taxon>
        <taxon>Liliopsida</taxon>
        <taxon>Poales</taxon>
        <taxon>Poaceae</taxon>
        <taxon>BOP clade</taxon>
        <taxon>Pooideae</taxon>
        <taxon>Triticodae</taxon>
        <taxon>Triticeae</taxon>
        <taxon>Hordeinae</taxon>
        <taxon>Hordeum</taxon>
    </lineage>
</organism>
<protein>
    <submittedName>
        <fullName evidence="2">Predicted protein</fullName>
    </submittedName>
</protein>
<reference evidence="2" key="1">
    <citation type="journal article" date="2011" name="Plant Physiol.">
        <title>Comprehensive sequence analysis of 24,783 barley full-length cDNAs derived from 12 clone libraries.</title>
        <authorList>
            <person name="Matsumoto T."/>
            <person name="Tanaka T."/>
            <person name="Sakai H."/>
            <person name="Amano N."/>
            <person name="Kanamori H."/>
            <person name="Kurita K."/>
            <person name="Kikuta A."/>
            <person name="Kamiya K."/>
            <person name="Yamamoto M."/>
            <person name="Ikawa H."/>
            <person name="Fujii N."/>
            <person name="Hori K."/>
            <person name="Itoh T."/>
            <person name="Sato K."/>
        </authorList>
    </citation>
    <scope>NUCLEOTIDE SEQUENCE</scope>
    <source>
        <tissue evidence="2">Seed</tissue>
    </source>
</reference>
<evidence type="ECO:0000256" key="1">
    <source>
        <dbReference type="SAM" id="MobiDB-lite"/>
    </source>
</evidence>